<evidence type="ECO:0000313" key="4">
    <source>
        <dbReference type="EMBL" id="GDY52199.1"/>
    </source>
</evidence>
<dbReference type="InterPro" id="IPR025948">
    <property type="entry name" value="HTH-like_dom"/>
</dbReference>
<dbReference type="Gene3D" id="3.30.420.10">
    <property type="entry name" value="Ribonuclease H-like superfamily/Ribonuclease H"/>
    <property type="match status" value="1"/>
</dbReference>
<dbReference type="GO" id="GO:0015074">
    <property type="term" value="P:DNA integration"/>
    <property type="evidence" value="ECO:0007669"/>
    <property type="project" value="InterPro"/>
</dbReference>
<protein>
    <recommendedName>
        <fullName evidence="3">Integrase catalytic domain-containing protein</fullName>
    </recommendedName>
</protein>
<dbReference type="InterPro" id="IPR001584">
    <property type="entry name" value="Integrase_cat-core"/>
</dbReference>
<dbReference type="InterPro" id="IPR050900">
    <property type="entry name" value="Transposase_IS3/IS150/IS904"/>
</dbReference>
<dbReference type="InterPro" id="IPR012337">
    <property type="entry name" value="RNaseH-like_sf"/>
</dbReference>
<name>A0A4D4L2C8_STRVO</name>
<feature type="region of interest" description="Disordered" evidence="2">
    <location>
        <begin position="383"/>
        <end position="410"/>
    </location>
</feature>
<evidence type="ECO:0000256" key="1">
    <source>
        <dbReference type="ARBA" id="ARBA00002286"/>
    </source>
</evidence>
<dbReference type="PANTHER" id="PTHR46889:SF4">
    <property type="entry name" value="TRANSPOSASE INSO FOR INSERTION SEQUENCE ELEMENT IS911B-RELATED"/>
    <property type="match status" value="1"/>
</dbReference>
<dbReference type="AlphaFoldDB" id="A0A4D4L2C8"/>
<evidence type="ECO:0000259" key="3">
    <source>
        <dbReference type="PROSITE" id="PS50994"/>
    </source>
</evidence>
<dbReference type="PROSITE" id="PS50994">
    <property type="entry name" value="INTEGRASE"/>
    <property type="match status" value="1"/>
</dbReference>
<reference evidence="4 5" key="1">
    <citation type="journal article" date="2020" name="Int. J. Syst. Evol. Microbiol.">
        <title>Reclassification of Streptomyces castelarensis and Streptomyces sporoclivatus as later heterotypic synonyms of Streptomyces antimycoticus.</title>
        <authorList>
            <person name="Komaki H."/>
            <person name="Tamura T."/>
        </authorList>
    </citation>
    <scope>NUCLEOTIDE SEQUENCE [LARGE SCALE GENOMIC DNA]</scope>
    <source>
        <strain evidence="4 5">NBRC 13459</strain>
    </source>
</reference>
<organism evidence="4 5">
    <name type="scientific">Streptomyces violaceusniger</name>
    <dbReference type="NCBI Taxonomy" id="68280"/>
    <lineage>
        <taxon>Bacteria</taxon>
        <taxon>Bacillati</taxon>
        <taxon>Actinomycetota</taxon>
        <taxon>Actinomycetes</taxon>
        <taxon>Kitasatosporales</taxon>
        <taxon>Streptomycetaceae</taxon>
        <taxon>Streptomyces</taxon>
        <taxon>Streptomyces violaceusniger group</taxon>
    </lineage>
</organism>
<keyword evidence="5" id="KW-1185">Reference proteome</keyword>
<dbReference type="EMBL" id="BJHW01000001">
    <property type="protein sequence ID" value="GDY52199.1"/>
    <property type="molecule type" value="Genomic_DNA"/>
</dbReference>
<accession>A0A4D4L2C8</accession>
<feature type="domain" description="Integrase catalytic" evidence="3">
    <location>
        <begin position="155"/>
        <end position="342"/>
    </location>
</feature>
<dbReference type="Pfam" id="PF13276">
    <property type="entry name" value="HTH_21"/>
    <property type="match status" value="1"/>
</dbReference>
<gene>
    <name evidence="4" type="ORF">SVIO_028220</name>
</gene>
<feature type="compositionally biased region" description="Basic and acidic residues" evidence="2">
    <location>
        <begin position="397"/>
        <end position="410"/>
    </location>
</feature>
<proteinExistence type="predicted"/>
<feature type="compositionally biased region" description="Basic residues" evidence="2">
    <location>
        <begin position="383"/>
        <end position="396"/>
    </location>
</feature>
<sequence>MGLRLLYLIFCRLLGCLLLVGRSTAASNAEILALRHEVAVLRRQIERQRLSWADRAVLSALARHLPPVLRRHRLVTPSTLLTWHRRLVHWKWRRTPTGPGRPPLAEETVALIQRLARENPTWGYVRIQGELRRLGHRVAAATIRRVLRRSGLPPALQRPSQQTWRTFLRSQAHTLLACDFMHVETAFLKRLYVFFIMEIKTRRVHVLGVTAHPTGAWVTQLARNLLMDLGDRAGCFRFLIRDRDSKFTAAFDAVFADNGTEIIPTPPQSPRSNAFAERWIRTARAECTDRLLITGERHLRAVLTTYAEHYNTGRAHRSLDLRAPDDHPNVIPLPAAVVRRRQLLGGLLNEYHTTRHPNDFSIHRKHPAQQPDWDIDTLQARRQSRYRPGHGLAARRRQPDGHRPARRDDQ</sequence>
<dbReference type="InterPro" id="IPR036397">
    <property type="entry name" value="RNaseH_sf"/>
</dbReference>
<dbReference type="Proteomes" id="UP000301309">
    <property type="component" value="Unassembled WGS sequence"/>
</dbReference>
<dbReference type="Pfam" id="PF13683">
    <property type="entry name" value="rve_3"/>
    <property type="match status" value="1"/>
</dbReference>
<dbReference type="GO" id="GO:0003676">
    <property type="term" value="F:nucleic acid binding"/>
    <property type="evidence" value="ECO:0007669"/>
    <property type="project" value="InterPro"/>
</dbReference>
<evidence type="ECO:0000256" key="2">
    <source>
        <dbReference type="SAM" id="MobiDB-lite"/>
    </source>
</evidence>
<comment type="function">
    <text evidence="1">Involved in the transposition of the insertion sequence.</text>
</comment>
<dbReference type="SUPFAM" id="SSF53098">
    <property type="entry name" value="Ribonuclease H-like"/>
    <property type="match status" value="1"/>
</dbReference>
<evidence type="ECO:0000313" key="5">
    <source>
        <dbReference type="Proteomes" id="UP000301309"/>
    </source>
</evidence>
<comment type="caution">
    <text evidence="4">The sequence shown here is derived from an EMBL/GenBank/DDBJ whole genome shotgun (WGS) entry which is preliminary data.</text>
</comment>
<dbReference type="PANTHER" id="PTHR46889">
    <property type="entry name" value="TRANSPOSASE INSF FOR INSERTION SEQUENCE IS3B-RELATED"/>
    <property type="match status" value="1"/>
</dbReference>